<dbReference type="Gene3D" id="6.10.340.10">
    <property type="match status" value="1"/>
</dbReference>
<dbReference type="InterPro" id="IPR003594">
    <property type="entry name" value="HATPase_dom"/>
</dbReference>
<evidence type="ECO:0000256" key="7">
    <source>
        <dbReference type="ARBA" id="ARBA00022989"/>
    </source>
</evidence>
<dbReference type="AlphaFoldDB" id="A0A3C1KPL5"/>
<organism evidence="10 11">
    <name type="scientific">Haliea salexigens</name>
    <dbReference type="NCBI Taxonomy" id="287487"/>
    <lineage>
        <taxon>Bacteria</taxon>
        <taxon>Pseudomonadati</taxon>
        <taxon>Pseudomonadota</taxon>
        <taxon>Gammaproteobacteria</taxon>
        <taxon>Cellvibrionales</taxon>
        <taxon>Halieaceae</taxon>
        <taxon>Haliea</taxon>
    </lineage>
</organism>
<comment type="caution">
    <text evidence="10">The sequence shown here is derived from an EMBL/GenBank/DDBJ whole genome shotgun (WGS) entry which is preliminary data.</text>
</comment>
<evidence type="ECO:0000256" key="4">
    <source>
        <dbReference type="ARBA" id="ARBA00022679"/>
    </source>
</evidence>
<dbReference type="GO" id="GO:0005886">
    <property type="term" value="C:plasma membrane"/>
    <property type="evidence" value="ECO:0007669"/>
    <property type="project" value="TreeGrafter"/>
</dbReference>
<dbReference type="PANTHER" id="PTHR45436">
    <property type="entry name" value="SENSOR HISTIDINE KINASE YKOH"/>
    <property type="match status" value="1"/>
</dbReference>
<feature type="domain" description="Histidine kinase" evidence="9">
    <location>
        <begin position="221"/>
        <end position="424"/>
    </location>
</feature>
<keyword evidence="4" id="KW-0808">Transferase</keyword>
<evidence type="ECO:0000313" key="10">
    <source>
        <dbReference type="EMBL" id="HAN28652.1"/>
    </source>
</evidence>
<evidence type="ECO:0000256" key="2">
    <source>
        <dbReference type="ARBA" id="ARBA00012438"/>
    </source>
</evidence>
<dbReference type="InterPro" id="IPR036097">
    <property type="entry name" value="HisK_dim/P_sf"/>
</dbReference>
<dbReference type="Gene3D" id="3.30.565.10">
    <property type="entry name" value="Histidine kinase-like ATPase, C-terminal domain"/>
    <property type="match status" value="1"/>
</dbReference>
<dbReference type="SMART" id="SM00388">
    <property type="entry name" value="HisKA"/>
    <property type="match status" value="1"/>
</dbReference>
<dbReference type="Pfam" id="PF00512">
    <property type="entry name" value="HisKA"/>
    <property type="match status" value="1"/>
</dbReference>
<comment type="catalytic activity">
    <reaction evidence="1">
        <text>ATP + protein L-histidine = ADP + protein N-phospho-L-histidine.</text>
        <dbReference type="EC" id="2.7.13.3"/>
    </reaction>
</comment>
<keyword evidence="5 8" id="KW-0812">Transmembrane</keyword>
<dbReference type="InterPro" id="IPR003661">
    <property type="entry name" value="HisK_dim/P_dom"/>
</dbReference>
<keyword evidence="6" id="KW-0418">Kinase</keyword>
<dbReference type="Pfam" id="PF02518">
    <property type="entry name" value="HATPase_c"/>
    <property type="match status" value="1"/>
</dbReference>
<dbReference type="SUPFAM" id="SSF47384">
    <property type="entry name" value="Homodimeric domain of signal transducing histidine kinase"/>
    <property type="match status" value="1"/>
</dbReference>
<evidence type="ECO:0000313" key="11">
    <source>
        <dbReference type="Proteomes" id="UP000259273"/>
    </source>
</evidence>
<dbReference type="InterPro" id="IPR005467">
    <property type="entry name" value="His_kinase_dom"/>
</dbReference>
<keyword evidence="3" id="KW-0597">Phosphoprotein</keyword>
<evidence type="ECO:0000256" key="8">
    <source>
        <dbReference type="SAM" id="Phobius"/>
    </source>
</evidence>
<dbReference type="PANTHER" id="PTHR45436:SF16">
    <property type="entry name" value="HISTIDINE KINASE"/>
    <property type="match status" value="1"/>
</dbReference>
<evidence type="ECO:0000256" key="6">
    <source>
        <dbReference type="ARBA" id="ARBA00022777"/>
    </source>
</evidence>
<proteinExistence type="predicted"/>
<name>A0A3C1KPL5_9GAMM</name>
<dbReference type="Gene3D" id="1.10.287.130">
    <property type="match status" value="1"/>
</dbReference>
<feature type="transmembrane region" description="Helical" evidence="8">
    <location>
        <begin position="133"/>
        <end position="153"/>
    </location>
</feature>
<evidence type="ECO:0000256" key="3">
    <source>
        <dbReference type="ARBA" id="ARBA00022553"/>
    </source>
</evidence>
<feature type="transmembrane region" description="Helical" evidence="8">
    <location>
        <begin position="12"/>
        <end position="39"/>
    </location>
</feature>
<dbReference type="InterPro" id="IPR050428">
    <property type="entry name" value="TCS_sensor_his_kinase"/>
</dbReference>
<evidence type="ECO:0000256" key="5">
    <source>
        <dbReference type="ARBA" id="ARBA00022692"/>
    </source>
</evidence>
<reference evidence="10 11" key="1">
    <citation type="journal article" date="2018" name="Nat. Biotechnol.">
        <title>A standardized bacterial taxonomy based on genome phylogeny substantially revises the tree of life.</title>
        <authorList>
            <person name="Parks D.H."/>
            <person name="Chuvochina M."/>
            <person name="Waite D.W."/>
            <person name="Rinke C."/>
            <person name="Skarshewski A."/>
            <person name="Chaumeil P.A."/>
            <person name="Hugenholtz P."/>
        </authorList>
    </citation>
    <scope>NUCLEOTIDE SEQUENCE [LARGE SCALE GENOMIC DNA]</scope>
    <source>
        <strain evidence="10">UBA9158</strain>
    </source>
</reference>
<dbReference type="CDD" id="cd00075">
    <property type="entry name" value="HATPase"/>
    <property type="match status" value="1"/>
</dbReference>
<gene>
    <name evidence="10" type="ORF">DCP75_13185</name>
</gene>
<evidence type="ECO:0000259" key="9">
    <source>
        <dbReference type="PROSITE" id="PS50109"/>
    </source>
</evidence>
<protein>
    <recommendedName>
        <fullName evidence="2">histidine kinase</fullName>
        <ecNumber evidence="2">2.7.13.3</ecNumber>
    </recommendedName>
</protein>
<sequence>MPSRFRYSIRARLQWSVMALIVAITALCGICMVLLVFWFERTLFYNHLVGDLERYIDEYQSAQNAVRIPRGDITFYKLPSTDHTLLPEAFRYYPEGNFEVLSGPGAYSLIVRNRSPWVYVLAQDQSDFERLELLAVAGIVFGFLLISGLGYWLSRYIASQVLLPVMTLAAAVNADPGSGRSPGFNPDHYSRDEVGDLAQAVQDYADQVADLLERERQFTADVSHELRTPMMVIQAASDVLAESTNDNPAQQRVLSRIERAIKDMQQQIALYLELAREPGESQRDDDCTLPEAANAALELWNSRADEQGIALRCSCEPGSSEMRVSRVLISAVLNNLLHNALNHTRAGSVSIEVTGRNVAVRDTGSGIDPGVAAHIFERGVRSPQGPGSRYGLGLSISKRICDHQRWQLDVQPNSPQGTTFTLTV</sequence>
<dbReference type="PROSITE" id="PS50109">
    <property type="entry name" value="HIS_KIN"/>
    <property type="match status" value="1"/>
</dbReference>
<dbReference type="SUPFAM" id="SSF55874">
    <property type="entry name" value="ATPase domain of HSP90 chaperone/DNA topoisomerase II/histidine kinase"/>
    <property type="match status" value="1"/>
</dbReference>
<dbReference type="SMART" id="SM00387">
    <property type="entry name" value="HATPase_c"/>
    <property type="match status" value="1"/>
</dbReference>
<keyword evidence="7 8" id="KW-1133">Transmembrane helix</keyword>
<dbReference type="EC" id="2.7.13.3" evidence="2"/>
<dbReference type="InterPro" id="IPR036890">
    <property type="entry name" value="HATPase_C_sf"/>
</dbReference>
<evidence type="ECO:0000256" key="1">
    <source>
        <dbReference type="ARBA" id="ARBA00000085"/>
    </source>
</evidence>
<dbReference type="STRING" id="1121937.GCA_000423125_02217"/>
<dbReference type="CDD" id="cd00082">
    <property type="entry name" value="HisKA"/>
    <property type="match status" value="1"/>
</dbReference>
<dbReference type="GO" id="GO:0000155">
    <property type="term" value="F:phosphorelay sensor kinase activity"/>
    <property type="evidence" value="ECO:0007669"/>
    <property type="project" value="InterPro"/>
</dbReference>
<dbReference type="Proteomes" id="UP000259273">
    <property type="component" value="Unassembled WGS sequence"/>
</dbReference>
<accession>A0A3C1KPL5</accession>
<keyword evidence="8" id="KW-0472">Membrane</keyword>
<dbReference type="EMBL" id="DMND01000177">
    <property type="protein sequence ID" value="HAN28652.1"/>
    <property type="molecule type" value="Genomic_DNA"/>
</dbReference>